<feature type="non-terminal residue" evidence="2">
    <location>
        <position position="1"/>
    </location>
</feature>
<evidence type="ECO:0000313" key="2">
    <source>
        <dbReference type="EMBL" id="KZV78325.1"/>
    </source>
</evidence>
<dbReference type="InParanoid" id="A0A166MRT5"/>
<organism evidence="2 3">
    <name type="scientific">Exidia glandulosa HHB12029</name>
    <dbReference type="NCBI Taxonomy" id="1314781"/>
    <lineage>
        <taxon>Eukaryota</taxon>
        <taxon>Fungi</taxon>
        <taxon>Dikarya</taxon>
        <taxon>Basidiomycota</taxon>
        <taxon>Agaricomycotina</taxon>
        <taxon>Agaricomycetes</taxon>
        <taxon>Auriculariales</taxon>
        <taxon>Exidiaceae</taxon>
        <taxon>Exidia</taxon>
    </lineage>
</organism>
<dbReference type="AlphaFoldDB" id="A0A166MRT5"/>
<dbReference type="Pfam" id="PF18759">
    <property type="entry name" value="Plavaka"/>
    <property type="match status" value="1"/>
</dbReference>
<dbReference type="EMBL" id="KV426952">
    <property type="protein sequence ID" value="KZV78325.1"/>
    <property type="molecule type" value="Genomic_DNA"/>
</dbReference>
<proteinExistence type="predicted"/>
<feature type="region of interest" description="Disordered" evidence="1">
    <location>
        <begin position="570"/>
        <end position="591"/>
    </location>
</feature>
<dbReference type="OrthoDB" id="3239511at2759"/>
<evidence type="ECO:0000313" key="3">
    <source>
        <dbReference type="Proteomes" id="UP000077266"/>
    </source>
</evidence>
<keyword evidence="3" id="KW-1185">Reference proteome</keyword>
<accession>A0A166MRT5</accession>
<dbReference type="STRING" id="1314781.A0A166MRT5"/>
<name>A0A166MRT5_EXIGL</name>
<sequence length="700" mass="79352">PWAPFACQADFEFAEAMVRAQMSRSDVDSILNLLHGSWCRGGSNVTFRSYKDMIGALDAARSYIPDFQCGCVSVRYRGKDYEHEFLFRDPWRWSVSLVGDPSLSKTHIWNASRKYYCEEGKEDRLIDETNTADTWWKLEEMLPDGHFLLPLHLWLDKCRVTSKVKMHPMVLRPLWQPSEIRNASGNGGGILLGYMSIILDPLDPMNQFPKDEGDFALYKRRVYNAILAHIFESCRLRSRVGDTLSCGDGKERIVHPCVMIESLDGEEASFFCSCFAASANHPCPQCLVHKSDLAQLSLVSEPRTIPAMQEVVRQAKEQPVQIHREALLRSKGIHPIKHFLWDFAYSDPYAAVGYDLLHRVDSGIFGHHLWPLVVECVKDLGQENAVNLNFSHLPRWPELDHFNGTTRRVTLFDFSDGNTFVSILETLPQCIVQQLPRNSPLVRAVAWCQAYRIVAGLKCIATSQLAYLRNTVIKAYEKECNLVSQKYGKNFDFPKQHGCAHVVQDIYTKGSTVNQSTRPGEGFIQEVKQQYWRTNGREAEKQMTDQDAYSEVVAQIRTSVDAARNARAALEAQAAAPKPEGPERPRVSFGAPSRKWEHLRDMEASLAAQDIDSRNFDVKLRGFLAATFPKTATANALSANIMIQTYSCLYAGYDSLEDFRAAQDILRCTRNWNGAARYDCVLLSSDNEQSDVGRLRLLLR</sequence>
<protein>
    <submittedName>
        <fullName evidence="2">Uncharacterized protein</fullName>
    </submittedName>
</protein>
<feature type="non-terminal residue" evidence="2">
    <location>
        <position position="700"/>
    </location>
</feature>
<dbReference type="Proteomes" id="UP000077266">
    <property type="component" value="Unassembled WGS sequence"/>
</dbReference>
<dbReference type="InterPro" id="IPR041078">
    <property type="entry name" value="Plavaka"/>
</dbReference>
<reference evidence="2 3" key="1">
    <citation type="journal article" date="2016" name="Mol. Biol. Evol.">
        <title>Comparative Genomics of Early-Diverging Mushroom-Forming Fungi Provides Insights into the Origins of Lignocellulose Decay Capabilities.</title>
        <authorList>
            <person name="Nagy L.G."/>
            <person name="Riley R."/>
            <person name="Tritt A."/>
            <person name="Adam C."/>
            <person name="Daum C."/>
            <person name="Floudas D."/>
            <person name="Sun H."/>
            <person name="Yadav J.S."/>
            <person name="Pangilinan J."/>
            <person name="Larsson K.H."/>
            <person name="Matsuura K."/>
            <person name="Barry K."/>
            <person name="Labutti K."/>
            <person name="Kuo R."/>
            <person name="Ohm R.A."/>
            <person name="Bhattacharya S.S."/>
            <person name="Shirouzu T."/>
            <person name="Yoshinaga Y."/>
            <person name="Martin F.M."/>
            <person name="Grigoriev I.V."/>
            <person name="Hibbett D.S."/>
        </authorList>
    </citation>
    <scope>NUCLEOTIDE SEQUENCE [LARGE SCALE GENOMIC DNA]</scope>
    <source>
        <strain evidence="2 3">HHB12029</strain>
    </source>
</reference>
<evidence type="ECO:0000256" key="1">
    <source>
        <dbReference type="SAM" id="MobiDB-lite"/>
    </source>
</evidence>
<gene>
    <name evidence="2" type="ORF">EXIGLDRAFT_593318</name>
</gene>